<evidence type="ECO:0000313" key="1">
    <source>
        <dbReference type="EMBL" id="CAB4632126.1"/>
    </source>
</evidence>
<name>A0A6J6J5M0_9ZZZZ</name>
<organism evidence="1">
    <name type="scientific">freshwater metagenome</name>
    <dbReference type="NCBI Taxonomy" id="449393"/>
    <lineage>
        <taxon>unclassified sequences</taxon>
        <taxon>metagenomes</taxon>
        <taxon>ecological metagenomes</taxon>
    </lineage>
</organism>
<dbReference type="AlphaFoldDB" id="A0A6J6J5M0"/>
<gene>
    <name evidence="1" type="ORF">UFOPK2001_00592</name>
</gene>
<dbReference type="EMBL" id="CAEZVN010000044">
    <property type="protein sequence ID" value="CAB4632126.1"/>
    <property type="molecule type" value="Genomic_DNA"/>
</dbReference>
<accession>A0A6J6J5M0</accession>
<sequence length="107" mass="11231">MVLLSLSVIGISINGFAKNIAQDIAVDTARFAALADQDSTTATDRALTRLRAVLSGTFSPGAVVNRNISSEGCTYDVTVTLRPLAIGLLAVVRPIRESARAICELQG</sequence>
<proteinExistence type="predicted"/>
<protein>
    <submittedName>
        <fullName evidence="1">Unannotated protein</fullName>
    </submittedName>
</protein>
<reference evidence="1" key="1">
    <citation type="submission" date="2020-05" db="EMBL/GenBank/DDBJ databases">
        <authorList>
            <person name="Chiriac C."/>
            <person name="Salcher M."/>
            <person name="Ghai R."/>
            <person name="Kavagutti S V."/>
        </authorList>
    </citation>
    <scope>NUCLEOTIDE SEQUENCE</scope>
</reference>